<keyword evidence="1" id="KW-1133">Transmembrane helix</keyword>
<organism evidence="2 3">
    <name type="scientific">Thermomonospora echinospora</name>
    <dbReference type="NCBI Taxonomy" id="1992"/>
    <lineage>
        <taxon>Bacteria</taxon>
        <taxon>Bacillati</taxon>
        <taxon>Actinomycetota</taxon>
        <taxon>Actinomycetes</taxon>
        <taxon>Streptosporangiales</taxon>
        <taxon>Thermomonosporaceae</taxon>
        <taxon>Thermomonospora</taxon>
    </lineage>
</organism>
<dbReference type="AlphaFoldDB" id="A0A1H5VR40"/>
<evidence type="ECO:0000313" key="2">
    <source>
        <dbReference type="EMBL" id="SEF89281.1"/>
    </source>
</evidence>
<dbReference type="OrthoDB" id="3427173at2"/>
<protein>
    <recommendedName>
        <fullName evidence="4">Alkaline shock response membrane anchor protein AmaP</fullName>
    </recommendedName>
</protein>
<gene>
    <name evidence="2" type="ORF">SAMN04489712_102409</name>
</gene>
<reference evidence="3" key="1">
    <citation type="submission" date="2016-10" db="EMBL/GenBank/DDBJ databases">
        <authorList>
            <person name="Varghese N."/>
            <person name="Submissions S."/>
        </authorList>
    </citation>
    <scope>NUCLEOTIDE SEQUENCE [LARGE SCALE GENOMIC DNA]</scope>
    <source>
        <strain evidence="3">DSM 43163</strain>
    </source>
</reference>
<sequence length="195" mass="20368">MDRSGAGLNRFGLTLVGLLLLAGGGLALARSLGAWGTRAADRPLLSAGLRGFPDGHPWFWPAVAAGAVTVTLLGLTWLFAQGRSEKLTGLSLEQDGSGVTKVSAAALTSAIEKEVEGLPGVEKTRARLLGSRKHPRLAMTVSYAAGADLQALRSHIAGFALVGLRTAVDRDSLPAVVKLRLVDSSDRLPEPRTPE</sequence>
<accession>A0A1H5VR40</accession>
<dbReference type="Proteomes" id="UP000236723">
    <property type="component" value="Unassembled WGS sequence"/>
</dbReference>
<keyword evidence="3" id="KW-1185">Reference proteome</keyword>
<keyword evidence="1" id="KW-0472">Membrane</keyword>
<evidence type="ECO:0000256" key="1">
    <source>
        <dbReference type="SAM" id="Phobius"/>
    </source>
</evidence>
<dbReference type="EMBL" id="FNVO01000002">
    <property type="protein sequence ID" value="SEF89281.1"/>
    <property type="molecule type" value="Genomic_DNA"/>
</dbReference>
<dbReference type="RefSeq" id="WP_103936663.1">
    <property type="nucleotide sequence ID" value="NZ_FNVO01000002.1"/>
</dbReference>
<evidence type="ECO:0000313" key="3">
    <source>
        <dbReference type="Proteomes" id="UP000236723"/>
    </source>
</evidence>
<proteinExistence type="predicted"/>
<name>A0A1H5VR40_9ACTN</name>
<feature type="transmembrane region" description="Helical" evidence="1">
    <location>
        <begin position="58"/>
        <end position="80"/>
    </location>
</feature>
<evidence type="ECO:0008006" key="4">
    <source>
        <dbReference type="Google" id="ProtNLM"/>
    </source>
</evidence>
<keyword evidence="1" id="KW-0812">Transmembrane</keyword>